<feature type="domain" description="N-acetyltransferase" evidence="4">
    <location>
        <begin position="126"/>
        <end position="277"/>
    </location>
</feature>
<sequence length="277" mass="29758">MTTTLRPSGPLQQSEGGARSRPYEVRVNSRRVGTLLIAADTPFGPTVGEIRDLAIDEPDRRRGRATVAALAAEEVLRGWGCRRVRISVPAGSPGGLRLAAALGYAETSRNMAKELPERPPALSEGARGRPMTEAEYAVWNVRAREEYAASWTARGMRPEAARAKSEADHDARLPEGLDTPGVTFAVLESAGTPVGHVWLAAAGEGGEGAYVYDVAVAEEHRGRGHGRDLMLLAERTAIAQGHRVLALHVFAANTPALRLYESLGYRTTDVNYAKELG</sequence>
<feature type="domain" description="N-acetyltransferase" evidence="4">
    <location>
        <begin position="1"/>
        <end position="129"/>
    </location>
</feature>
<proteinExistence type="predicted"/>
<dbReference type="STRING" id="68223.GCA_002028425_01468"/>
<keyword evidence="1 5" id="KW-0808">Transferase</keyword>
<dbReference type="EMBL" id="JZWV01000374">
    <property type="protein sequence ID" value="KJY33110.1"/>
    <property type="molecule type" value="Genomic_DNA"/>
</dbReference>
<accession>A0A0F4JFY5</accession>
<dbReference type="Proteomes" id="UP000033551">
    <property type="component" value="Unassembled WGS sequence"/>
</dbReference>
<dbReference type="SUPFAM" id="SSF55729">
    <property type="entry name" value="Acyl-CoA N-acyltransferases (Nat)"/>
    <property type="match status" value="2"/>
</dbReference>
<organism evidence="5 6">
    <name type="scientific">Streptomyces katrae</name>
    <dbReference type="NCBI Taxonomy" id="68223"/>
    <lineage>
        <taxon>Bacteria</taxon>
        <taxon>Bacillati</taxon>
        <taxon>Actinomycetota</taxon>
        <taxon>Actinomycetes</taxon>
        <taxon>Kitasatosporales</taxon>
        <taxon>Streptomycetaceae</taxon>
        <taxon>Streptomyces</taxon>
    </lineage>
</organism>
<feature type="compositionally biased region" description="Polar residues" evidence="3">
    <location>
        <begin position="1"/>
        <end position="15"/>
    </location>
</feature>
<comment type="caution">
    <text evidence="5">The sequence shown here is derived from an EMBL/GenBank/DDBJ whole genome shotgun (WGS) entry which is preliminary data.</text>
</comment>
<evidence type="ECO:0000256" key="3">
    <source>
        <dbReference type="SAM" id="MobiDB-lite"/>
    </source>
</evidence>
<protein>
    <submittedName>
        <fullName evidence="5">Acetyltransferase</fullName>
    </submittedName>
</protein>
<dbReference type="AlphaFoldDB" id="A0A0F4JFY5"/>
<dbReference type="PROSITE" id="PS51186">
    <property type="entry name" value="GNAT"/>
    <property type="match status" value="2"/>
</dbReference>
<dbReference type="RefSeq" id="WP_045947897.1">
    <property type="nucleotide sequence ID" value="NZ_JZWV01000374.1"/>
</dbReference>
<dbReference type="PATRIC" id="fig|68223.7.peg.7163"/>
<keyword evidence="6" id="KW-1185">Reference proteome</keyword>
<reference evidence="5 6" key="1">
    <citation type="submission" date="2015-02" db="EMBL/GenBank/DDBJ databases">
        <authorList>
            <person name="Ju K.-S."/>
            <person name="Doroghazi J.R."/>
            <person name="Metcalf W."/>
        </authorList>
    </citation>
    <scope>NUCLEOTIDE SEQUENCE [LARGE SCALE GENOMIC DNA]</scope>
    <source>
        <strain evidence="5 6">NRRL ISP-5550</strain>
    </source>
</reference>
<name>A0A0F4JFY5_9ACTN</name>
<dbReference type="PANTHER" id="PTHR43420">
    <property type="entry name" value="ACETYLTRANSFERASE"/>
    <property type="match status" value="1"/>
</dbReference>
<dbReference type="GO" id="GO:0016747">
    <property type="term" value="F:acyltransferase activity, transferring groups other than amino-acyl groups"/>
    <property type="evidence" value="ECO:0007669"/>
    <property type="project" value="InterPro"/>
</dbReference>
<evidence type="ECO:0000256" key="2">
    <source>
        <dbReference type="ARBA" id="ARBA00023315"/>
    </source>
</evidence>
<evidence type="ECO:0000256" key="1">
    <source>
        <dbReference type="ARBA" id="ARBA00022679"/>
    </source>
</evidence>
<dbReference type="CDD" id="cd04301">
    <property type="entry name" value="NAT_SF"/>
    <property type="match status" value="2"/>
</dbReference>
<dbReference type="InterPro" id="IPR050680">
    <property type="entry name" value="YpeA/RimI_acetyltransf"/>
</dbReference>
<dbReference type="InterPro" id="IPR016181">
    <property type="entry name" value="Acyl_CoA_acyltransferase"/>
</dbReference>
<gene>
    <name evidence="5" type="ORF">VR44_14515</name>
</gene>
<evidence type="ECO:0000313" key="5">
    <source>
        <dbReference type="EMBL" id="KJY33110.1"/>
    </source>
</evidence>
<dbReference type="InterPro" id="IPR000182">
    <property type="entry name" value="GNAT_dom"/>
</dbReference>
<dbReference type="Pfam" id="PF00583">
    <property type="entry name" value="Acetyltransf_1"/>
    <property type="match status" value="2"/>
</dbReference>
<feature type="region of interest" description="Disordered" evidence="3">
    <location>
        <begin position="1"/>
        <end position="22"/>
    </location>
</feature>
<evidence type="ECO:0000313" key="6">
    <source>
        <dbReference type="Proteomes" id="UP000033551"/>
    </source>
</evidence>
<dbReference type="Gene3D" id="3.40.630.30">
    <property type="match status" value="2"/>
</dbReference>
<keyword evidence="2" id="KW-0012">Acyltransferase</keyword>
<evidence type="ECO:0000259" key="4">
    <source>
        <dbReference type="PROSITE" id="PS51186"/>
    </source>
</evidence>
<dbReference type="OrthoDB" id="3381976at2"/>